<dbReference type="InterPro" id="IPR008854">
    <property type="entry name" value="TPMT"/>
</dbReference>
<dbReference type="HAMAP" id="MF_00812">
    <property type="entry name" value="Thiopur_methtran"/>
    <property type="match status" value="1"/>
</dbReference>
<accession>A0A4R9K1P1</accession>
<dbReference type="InterPro" id="IPR022474">
    <property type="entry name" value="Thiopur_S-MeTfrase_Se/Te_detox"/>
</dbReference>
<evidence type="ECO:0000256" key="4">
    <source>
        <dbReference type="ARBA" id="ARBA00011905"/>
    </source>
</evidence>
<evidence type="ECO:0000313" key="10">
    <source>
        <dbReference type="EMBL" id="TGL58734.1"/>
    </source>
</evidence>
<dbReference type="Pfam" id="PF05724">
    <property type="entry name" value="TPMT"/>
    <property type="match status" value="1"/>
</dbReference>
<dbReference type="RefSeq" id="WP_135650981.1">
    <property type="nucleotide sequence ID" value="NZ_RQGF01000035.1"/>
</dbReference>
<evidence type="ECO:0000256" key="3">
    <source>
        <dbReference type="ARBA" id="ARBA00008145"/>
    </source>
</evidence>
<dbReference type="PIRSF" id="PIRSF023956">
    <property type="entry name" value="Thiopurine_S-methyltransferase"/>
    <property type="match status" value="1"/>
</dbReference>
<dbReference type="GO" id="GO:0008119">
    <property type="term" value="F:thiopurine S-methyltransferase activity"/>
    <property type="evidence" value="ECO:0007669"/>
    <property type="project" value="UniProtKB-UniRule"/>
</dbReference>
<dbReference type="GO" id="GO:0032259">
    <property type="term" value="P:methylation"/>
    <property type="evidence" value="ECO:0007669"/>
    <property type="project" value="UniProtKB-KW"/>
</dbReference>
<dbReference type="EC" id="2.1.1.67" evidence="4 9"/>
<evidence type="ECO:0000256" key="8">
    <source>
        <dbReference type="ARBA" id="ARBA00022691"/>
    </source>
</evidence>
<keyword evidence="6 10" id="KW-0489">Methyltransferase</keyword>
<evidence type="ECO:0000256" key="5">
    <source>
        <dbReference type="ARBA" id="ARBA00022490"/>
    </source>
</evidence>
<evidence type="ECO:0000256" key="6">
    <source>
        <dbReference type="ARBA" id="ARBA00022603"/>
    </source>
</evidence>
<dbReference type="PROSITE" id="PS51585">
    <property type="entry name" value="SAM_MT_TPMT"/>
    <property type="match status" value="1"/>
</dbReference>
<organism evidence="10 11">
    <name type="scientific">Leptospira sarikeiensis</name>
    <dbReference type="NCBI Taxonomy" id="2484943"/>
    <lineage>
        <taxon>Bacteria</taxon>
        <taxon>Pseudomonadati</taxon>
        <taxon>Spirochaetota</taxon>
        <taxon>Spirochaetia</taxon>
        <taxon>Leptospirales</taxon>
        <taxon>Leptospiraceae</taxon>
        <taxon>Leptospira</taxon>
    </lineage>
</organism>
<gene>
    <name evidence="10" type="primary">tmpT</name>
    <name evidence="10" type="ORF">EHQ64_16920</name>
</gene>
<dbReference type="GO" id="GO:0005737">
    <property type="term" value="C:cytoplasm"/>
    <property type="evidence" value="ECO:0007669"/>
    <property type="project" value="UniProtKB-SubCell"/>
</dbReference>
<proteinExistence type="inferred from homology"/>
<comment type="similarity">
    <text evidence="3">Belongs to the class I-like SAM-binding methyltransferase superfamily. TPMT family.</text>
</comment>
<dbReference type="EMBL" id="RQGF01000035">
    <property type="protein sequence ID" value="TGL58734.1"/>
    <property type="molecule type" value="Genomic_DNA"/>
</dbReference>
<evidence type="ECO:0000256" key="2">
    <source>
        <dbReference type="ARBA" id="ARBA00004496"/>
    </source>
</evidence>
<comment type="subcellular location">
    <subcellularLocation>
        <location evidence="2">Cytoplasm</location>
    </subcellularLocation>
</comment>
<dbReference type="Proteomes" id="UP000297762">
    <property type="component" value="Unassembled WGS sequence"/>
</dbReference>
<dbReference type="PANTHER" id="PTHR10259">
    <property type="entry name" value="THIOPURINE S-METHYLTRANSFERASE"/>
    <property type="match status" value="1"/>
</dbReference>
<dbReference type="NCBIfam" id="TIGR03840">
    <property type="entry name" value="TMPT_Se_Te"/>
    <property type="match status" value="1"/>
</dbReference>
<dbReference type="Gene3D" id="3.40.50.150">
    <property type="entry name" value="Vaccinia Virus protein VP39"/>
    <property type="match status" value="1"/>
</dbReference>
<dbReference type="NCBIfam" id="NF009732">
    <property type="entry name" value="PRK13255.1"/>
    <property type="match status" value="1"/>
</dbReference>
<dbReference type="SUPFAM" id="SSF53335">
    <property type="entry name" value="S-adenosyl-L-methionine-dependent methyltransferases"/>
    <property type="match status" value="1"/>
</dbReference>
<comment type="caution">
    <text evidence="10">The sequence shown here is derived from an EMBL/GenBank/DDBJ whole genome shotgun (WGS) entry which is preliminary data.</text>
</comment>
<evidence type="ECO:0000256" key="1">
    <source>
        <dbReference type="ARBA" id="ARBA00000903"/>
    </source>
</evidence>
<reference evidence="10" key="1">
    <citation type="journal article" date="2019" name="PLoS Negl. Trop. Dis.">
        <title>Revisiting the worldwide diversity of Leptospira species in the environment.</title>
        <authorList>
            <person name="Vincent A.T."/>
            <person name="Schiettekatte O."/>
            <person name="Bourhy P."/>
            <person name="Veyrier F.J."/>
            <person name="Picardeau M."/>
        </authorList>
    </citation>
    <scope>NUCLEOTIDE SEQUENCE [LARGE SCALE GENOMIC DNA]</scope>
    <source>
        <strain evidence="10">201702455</strain>
    </source>
</reference>
<comment type="catalytic activity">
    <reaction evidence="1">
        <text>S-adenosyl-L-methionine + a thiopurine = S-adenosyl-L-homocysteine + a thiopurine S-methylether.</text>
        <dbReference type="EC" id="2.1.1.67"/>
    </reaction>
</comment>
<evidence type="ECO:0000313" key="11">
    <source>
        <dbReference type="Proteomes" id="UP000297762"/>
    </source>
</evidence>
<dbReference type="FunFam" id="3.40.50.150:FF:000101">
    <property type="entry name" value="Thiopurine S-methyltransferase"/>
    <property type="match status" value="1"/>
</dbReference>
<dbReference type="PANTHER" id="PTHR10259:SF11">
    <property type="entry name" value="THIOPURINE S-METHYLTRANSFERASE"/>
    <property type="match status" value="1"/>
</dbReference>
<keyword evidence="8" id="KW-0949">S-adenosyl-L-methionine</keyword>
<evidence type="ECO:0000256" key="9">
    <source>
        <dbReference type="NCBIfam" id="TIGR03840"/>
    </source>
</evidence>
<protein>
    <recommendedName>
        <fullName evidence="4 9">Thiopurine S-methyltransferase</fullName>
        <ecNumber evidence="4 9">2.1.1.67</ecNumber>
    </recommendedName>
</protein>
<dbReference type="AlphaFoldDB" id="A0A4R9K1P1"/>
<keyword evidence="5" id="KW-0963">Cytoplasm</keyword>
<dbReference type="InterPro" id="IPR025835">
    <property type="entry name" value="Thiopurine_S-MeTrfase"/>
</dbReference>
<dbReference type="InterPro" id="IPR029063">
    <property type="entry name" value="SAM-dependent_MTases_sf"/>
</dbReference>
<name>A0A4R9K1P1_9LEPT</name>
<dbReference type="GO" id="GO:0010038">
    <property type="term" value="P:response to metal ion"/>
    <property type="evidence" value="ECO:0007669"/>
    <property type="project" value="InterPro"/>
</dbReference>
<keyword evidence="7 10" id="KW-0808">Transferase</keyword>
<evidence type="ECO:0000256" key="7">
    <source>
        <dbReference type="ARBA" id="ARBA00022679"/>
    </source>
</evidence>
<keyword evidence="11" id="KW-1185">Reference proteome</keyword>
<sequence length="214" mass="24244">MEADFWHQRWEKNEIAFHEPEANPLLVEYFGKLSLTKGSRVFIPLCGKTLDISWLLSNGYRVVGAELSKIAIEQLFQQLDMGVKKTVIGGIEHYAAENIDIFVGDIFRLSKDIVGSVNAIYDRAALVALPEKMRKSYTDHLIEISVKAPQLLVCYEYDQNLMEGPPFSISNEEVKRHYENTYNLNPLSSRDVVGGLKGKCPAKENVWLLQSPNP</sequence>
<dbReference type="OrthoDB" id="9778208at2"/>